<dbReference type="InterPro" id="IPR029315">
    <property type="entry name" value="FANCI_S2"/>
</dbReference>
<feature type="domain" description="FANCI solenoid 1 cap" evidence="2">
    <location>
        <begin position="1"/>
        <end position="53"/>
    </location>
</feature>
<dbReference type="Pfam" id="PF14674">
    <property type="entry name" value="FANCI_S1-cap"/>
    <property type="match status" value="1"/>
</dbReference>
<evidence type="ECO:0000313" key="10">
    <source>
        <dbReference type="Proteomes" id="UP000233100"/>
    </source>
</evidence>
<dbReference type="InterPro" id="IPR029310">
    <property type="entry name" value="FANCI_HD1"/>
</dbReference>
<feature type="domain" description="FANCI solenoid 2" evidence="4">
    <location>
        <begin position="378"/>
        <end position="541"/>
    </location>
</feature>
<evidence type="ECO:0000259" key="6">
    <source>
        <dbReference type="Pfam" id="PF14678"/>
    </source>
</evidence>
<dbReference type="PANTHER" id="PTHR21818:SF0">
    <property type="entry name" value="FANCONI ANEMIA GROUP I PROTEIN"/>
    <property type="match status" value="1"/>
</dbReference>
<dbReference type="PANTHER" id="PTHR21818">
    <property type="entry name" value="BC025462 PROTEIN"/>
    <property type="match status" value="1"/>
</dbReference>
<feature type="compositionally biased region" description="Acidic residues" evidence="1">
    <location>
        <begin position="1242"/>
        <end position="1251"/>
    </location>
</feature>
<dbReference type="GO" id="GO:0070182">
    <property type="term" value="F:DNA polymerase binding"/>
    <property type="evidence" value="ECO:0007669"/>
    <property type="project" value="TreeGrafter"/>
</dbReference>
<dbReference type="InterPro" id="IPR029312">
    <property type="entry name" value="FANCI_HD2"/>
</dbReference>
<evidence type="ECO:0000259" key="4">
    <source>
        <dbReference type="Pfam" id="PF14676"/>
    </source>
</evidence>
<evidence type="ECO:0000313" key="9">
    <source>
        <dbReference type="Ensembl" id="ENSMFAP00000022131.2"/>
    </source>
</evidence>
<dbReference type="InterPro" id="IPR026171">
    <property type="entry name" value="FANCI"/>
</dbReference>
<dbReference type="GeneTree" id="ENSGT00390000005855"/>
<dbReference type="InterPro" id="IPR029305">
    <property type="entry name" value="FANCI_S1-cap"/>
</dbReference>
<dbReference type="InterPro" id="IPR029313">
    <property type="entry name" value="FANCI_S3"/>
</dbReference>
<dbReference type="RefSeq" id="XP_015308853.3">
    <property type="nucleotide sequence ID" value="XM_015453367.3"/>
</dbReference>
<dbReference type="Pfam" id="PF14679">
    <property type="entry name" value="FANCI_HD1"/>
    <property type="match status" value="1"/>
</dbReference>
<dbReference type="GeneID" id="102138422"/>
<dbReference type="GO" id="GO:0006281">
    <property type="term" value="P:DNA repair"/>
    <property type="evidence" value="ECO:0007669"/>
    <property type="project" value="InterPro"/>
</dbReference>
<dbReference type="AlphaFoldDB" id="A0A2K5VBP4"/>
<dbReference type="Bgee" id="ENSMFAG00000035758">
    <property type="expression patterns" value="Expressed in bone marrow and 10 other cell types or tissues"/>
</dbReference>
<proteinExistence type="predicted"/>
<reference evidence="9 10" key="1">
    <citation type="submission" date="2013-03" db="EMBL/GenBank/DDBJ databases">
        <authorList>
            <person name="Warren W."/>
            <person name="Wilson R.K."/>
        </authorList>
    </citation>
    <scope>NUCLEOTIDE SEQUENCE</scope>
</reference>
<feature type="compositionally biased region" description="Basic and acidic residues" evidence="1">
    <location>
        <begin position="1252"/>
        <end position="1262"/>
    </location>
</feature>
<dbReference type="Pfam" id="PF14676">
    <property type="entry name" value="FANCI_S2"/>
    <property type="match status" value="1"/>
</dbReference>
<dbReference type="InterPro" id="IPR029314">
    <property type="entry name" value="FANCI_S4"/>
</dbReference>
<gene>
    <name evidence="9" type="primary">FANCI</name>
</gene>
<organism evidence="9 10">
    <name type="scientific">Macaca fascicularis</name>
    <name type="common">Crab-eating macaque</name>
    <name type="synonym">Cynomolgus monkey</name>
    <dbReference type="NCBI Taxonomy" id="9541"/>
    <lineage>
        <taxon>Eukaryota</taxon>
        <taxon>Metazoa</taxon>
        <taxon>Chordata</taxon>
        <taxon>Craniata</taxon>
        <taxon>Vertebrata</taxon>
        <taxon>Euteleostomi</taxon>
        <taxon>Mammalia</taxon>
        <taxon>Eutheria</taxon>
        <taxon>Euarchontoglires</taxon>
        <taxon>Primates</taxon>
        <taxon>Haplorrhini</taxon>
        <taxon>Catarrhini</taxon>
        <taxon>Cercopithecidae</taxon>
        <taxon>Cercopithecinae</taxon>
        <taxon>Macaca</taxon>
    </lineage>
</organism>
<evidence type="ECO:0000259" key="2">
    <source>
        <dbReference type="Pfam" id="PF14674"/>
    </source>
</evidence>
<feature type="domain" description="FANCI solenoid 3" evidence="5">
    <location>
        <begin position="745"/>
        <end position="973"/>
    </location>
</feature>
<feature type="domain" description="FANCI helical" evidence="8">
    <location>
        <begin position="555"/>
        <end position="666"/>
    </location>
</feature>
<sequence length="1269" mass="142567">MDQKILSLAAEKTADKLQEFLQTLREDDLTNLLQNQAVKGKVAGALLRAIFKGSPCCEEAGALRRRKIYTYCIQLVESGDLQKEIASEIIGLLMLEAHHFPGPLLVELANEFISAVREGSLVNGKSLELLPIILTALATKKENLAYGKGVLSGEECKKQLINILCSGRWDQQYVIQLTSMFKDVPLTAEEVEFVVEKALSMFSKMNLQEIPPLVYQLLVLSSKGSRKSVLEGIIAFFSALDKQHNEEQTGDELLDVVTVPSGELRHVEGTIILHIVFAIKLDYELGRELLKHLKAGQQGDSNNNLSPFSIALLLSVTRIQRFQDQVLDLLKTSVVKSFKDLQLLQGSKFLQNLVPHRSYVSTMILEVVKNSVHSWDHVTQGLVELGFILMDSYGPKKVLDGKTIETSPSLSRMPNQHACKLGANILLETFKIHEMIRQEILEQVLNRVVTRASSPISHFLDLLSNIVMYAPLVLQSCSSKVTEAFDYLSFLPLQTVQRLLKAVQPLLKVSMSMRDSLILVLRKAMFANQLDARKSAVAGFLLLLKNFKVLGSLSSSQCSQSLSFSQVHVDVHSHYNSVANETFCLEIMDSLRRCLSQQADVRLMLYEGFYDVLRRNSQLANSIMQTLLSQLKQFYEPKPDLLPPLKLEACILTQGDKISLQEPLDKSADFSQSTSIGIKNNICASLVMGVCEVLIEYNFSISNFSKNKFEDILSLFMCYKKLSDILNEKAGKAKTKMANKTNDSLLSMKFVSSLLTVLFRDSIQSHQESLSVLRSSSEFMRYAVNIALQKVQQLKETGHVSGPDGQNPDKIFQNLCDITRVLLWRYTSIPTSVEELGKKEKGKSISLLCLEGLQKIFSAVQQFYQPKIQQFLRALDVTDKEGEEREDADVSVTQRTAFQIRQFQRSLLNLLSSQEEDFNSKEALLLVTVLTSLSKLLEPSSPQFVQMLSWTSKICKENSREDALFCKSLMNLLFSLHVLYKSPVILLRDLSQDIHGHLGDIDQDVEVEKTNHFAIVNLRTAAPTICLLVLSQAEKVLEEVDWLITKLKGQVSQETVSEEASSQTTLPNQPVEKAIVMQLGTLLTFFHELVQTALPSGSCVDTLLKDLCKMYTTLTALVRYYLQVCQSSGGIPKNMEKLVKLSGSHLTPVCYSFISYVQNKSKSLNYTGEKKEKPATVATAMARVLRETKPIPNLIFAIEQYEKFLIHLSKRSKVNLMQHMKLSTSRDFKIKGNILDMVLREDGEDENEEGTASEHGEQNKEPAKKKRKK</sequence>
<name>A0A2K5VBP4_MACFA</name>
<dbReference type="CDD" id="cd11720">
    <property type="entry name" value="FANCI"/>
    <property type="match status" value="1"/>
</dbReference>
<feature type="region of interest" description="Disordered" evidence="1">
    <location>
        <begin position="1241"/>
        <end position="1269"/>
    </location>
</feature>
<evidence type="ECO:0000259" key="5">
    <source>
        <dbReference type="Pfam" id="PF14677"/>
    </source>
</evidence>
<evidence type="ECO:0000259" key="7">
    <source>
        <dbReference type="Pfam" id="PF14679"/>
    </source>
</evidence>
<dbReference type="Pfam" id="PF14678">
    <property type="entry name" value="FANCI_S4"/>
    <property type="match status" value="1"/>
</dbReference>
<dbReference type="InterPro" id="IPR029308">
    <property type="entry name" value="FANCI_S1"/>
</dbReference>
<dbReference type="Pfam" id="PF14677">
    <property type="entry name" value="FANCI_S3"/>
    <property type="match status" value="1"/>
</dbReference>
<feature type="domain" description="FANCI solenoid 1" evidence="3">
    <location>
        <begin position="64"/>
        <end position="280"/>
    </location>
</feature>
<reference evidence="9" key="3">
    <citation type="submission" date="2025-09" db="UniProtKB">
        <authorList>
            <consortium name="Ensembl"/>
        </authorList>
    </citation>
    <scope>IDENTIFICATION</scope>
</reference>
<reference evidence="9" key="2">
    <citation type="submission" date="2025-08" db="UniProtKB">
        <authorList>
            <consortium name="Ensembl"/>
        </authorList>
    </citation>
    <scope>IDENTIFICATION</scope>
</reference>
<dbReference type="Pfam" id="PF14680">
    <property type="entry name" value="FANCI_HD2"/>
    <property type="match status" value="1"/>
</dbReference>
<dbReference type="Pfam" id="PF14675">
    <property type="entry name" value="FANCI_S1"/>
    <property type="match status" value="1"/>
</dbReference>
<dbReference type="Proteomes" id="UP000233100">
    <property type="component" value="Chromosome 7"/>
</dbReference>
<keyword evidence="10" id="KW-1185">Reference proteome</keyword>
<dbReference type="CTD" id="55215"/>
<dbReference type="Ensembl" id="ENSMFAT00000030258.2">
    <property type="protein sequence ID" value="ENSMFAP00000022131.2"/>
    <property type="gene ID" value="ENSMFAG00000035758.2"/>
</dbReference>
<feature type="domain" description="FANCI helical" evidence="7">
    <location>
        <begin position="284"/>
        <end position="370"/>
    </location>
</feature>
<dbReference type="VEuPathDB" id="HostDB:ENSMFAG00000035758"/>
<evidence type="ECO:0000259" key="8">
    <source>
        <dbReference type="Pfam" id="PF14680"/>
    </source>
</evidence>
<feature type="domain" description="FANCI solenoid 4" evidence="6">
    <location>
        <begin position="986"/>
        <end position="1235"/>
    </location>
</feature>
<evidence type="ECO:0000256" key="1">
    <source>
        <dbReference type="SAM" id="MobiDB-lite"/>
    </source>
</evidence>
<evidence type="ECO:0000259" key="3">
    <source>
        <dbReference type="Pfam" id="PF14675"/>
    </source>
</evidence>
<protein>
    <submittedName>
        <fullName evidence="9">FA complementation group I</fullName>
    </submittedName>
</protein>
<accession>A0A2K5VBP4</accession>